<feature type="transmembrane region" description="Helical" evidence="1">
    <location>
        <begin position="68"/>
        <end position="94"/>
    </location>
</feature>
<keyword evidence="1" id="KW-0812">Transmembrane</keyword>
<protein>
    <submittedName>
        <fullName evidence="2">AzlD family protein</fullName>
    </submittedName>
</protein>
<evidence type="ECO:0000313" key="3">
    <source>
        <dbReference type="Proteomes" id="UP001063782"/>
    </source>
</evidence>
<reference evidence="2" key="1">
    <citation type="submission" date="2021-12" db="EMBL/GenBank/DDBJ databases">
        <title>taxonomy of Moraxella sp. ZY201224.</title>
        <authorList>
            <person name="Li F."/>
        </authorList>
    </citation>
    <scope>NUCLEOTIDE SEQUENCE</scope>
    <source>
        <strain evidence="2">ZY201224</strain>
    </source>
</reference>
<accession>A0ABY6F3L1</accession>
<dbReference type="Pfam" id="PF05437">
    <property type="entry name" value="AzlD"/>
    <property type="match status" value="1"/>
</dbReference>
<keyword evidence="3" id="KW-1185">Reference proteome</keyword>
<organism evidence="2 3">
    <name type="scientific">Moraxella nasicaprae</name>
    <dbReference type="NCBI Taxonomy" id="2904122"/>
    <lineage>
        <taxon>Bacteria</taxon>
        <taxon>Pseudomonadati</taxon>
        <taxon>Pseudomonadota</taxon>
        <taxon>Gammaproteobacteria</taxon>
        <taxon>Moraxellales</taxon>
        <taxon>Moraxellaceae</taxon>
        <taxon>Moraxella</taxon>
    </lineage>
</organism>
<feature type="transmembrane region" description="Helical" evidence="1">
    <location>
        <begin position="6"/>
        <end position="28"/>
    </location>
</feature>
<feature type="transmembrane region" description="Helical" evidence="1">
    <location>
        <begin position="40"/>
        <end position="62"/>
    </location>
</feature>
<dbReference type="Proteomes" id="UP001063782">
    <property type="component" value="Chromosome"/>
</dbReference>
<dbReference type="EMBL" id="CP089977">
    <property type="protein sequence ID" value="UXZ04658.1"/>
    <property type="molecule type" value="Genomic_DNA"/>
</dbReference>
<gene>
    <name evidence="2" type="ORF">LU297_08820</name>
</gene>
<keyword evidence="1" id="KW-1133">Transmembrane helix</keyword>
<dbReference type="InterPro" id="IPR008407">
    <property type="entry name" value="Brnchd-chn_aa_trnsp_AzlD"/>
</dbReference>
<proteinExistence type="predicted"/>
<keyword evidence="1" id="KW-0472">Membrane</keyword>
<evidence type="ECO:0000313" key="2">
    <source>
        <dbReference type="EMBL" id="UXZ04658.1"/>
    </source>
</evidence>
<evidence type="ECO:0000256" key="1">
    <source>
        <dbReference type="SAM" id="Phobius"/>
    </source>
</evidence>
<sequence>MMEWQVLLTIVALALSTYMTRIVGYLAFSNRTLSPRATRVMQAVPGCVLIAVIAPVIVSGSIANMVAVAVTCLAMLRFSLLPTVLIAIIVTGVLRHLGF</sequence>
<dbReference type="RefSeq" id="WP_263076147.1">
    <property type="nucleotide sequence ID" value="NZ_CP089977.1"/>
</dbReference>
<name>A0ABY6F3L1_9GAMM</name>